<dbReference type="GO" id="GO:0004556">
    <property type="term" value="F:alpha-amylase activity"/>
    <property type="evidence" value="ECO:0007669"/>
    <property type="project" value="UniProtKB-UniRule"/>
</dbReference>
<dbReference type="InterPro" id="IPR017853">
    <property type="entry name" value="GH"/>
</dbReference>
<dbReference type="SUPFAM" id="SSF51445">
    <property type="entry name" value="(Trans)glycosidases"/>
    <property type="match status" value="1"/>
</dbReference>
<dbReference type="GO" id="GO:0046872">
    <property type="term" value="F:metal ion binding"/>
    <property type="evidence" value="ECO:0007669"/>
    <property type="project" value="UniProtKB-KW"/>
</dbReference>
<evidence type="ECO:0000256" key="1">
    <source>
        <dbReference type="ARBA" id="ARBA00000548"/>
    </source>
</evidence>
<comment type="cofactor">
    <cofactor evidence="3">
        <name>chloride</name>
        <dbReference type="ChEBI" id="CHEBI:17996"/>
    </cofactor>
</comment>
<evidence type="ECO:0000256" key="13">
    <source>
        <dbReference type="ARBA" id="ARBA00023295"/>
    </source>
</evidence>
<dbReference type="InterPro" id="IPR031319">
    <property type="entry name" value="A-amylase_C"/>
</dbReference>
<comment type="catalytic activity">
    <reaction evidence="1 15">
        <text>Endohydrolysis of (1-&gt;4)-alpha-D-glucosidic linkages in polysaccharides containing three or more (1-&gt;4)-alpha-linked D-glucose units.</text>
        <dbReference type="EC" id="3.2.1.1"/>
    </reaction>
</comment>
<comment type="cofactor">
    <cofactor evidence="2">
        <name>Ca(2+)</name>
        <dbReference type="ChEBI" id="CHEBI:29108"/>
    </cofactor>
</comment>
<evidence type="ECO:0000256" key="9">
    <source>
        <dbReference type="ARBA" id="ARBA00022837"/>
    </source>
</evidence>
<protein>
    <recommendedName>
        <fullName evidence="6 15">Alpha-amylase</fullName>
        <ecNumber evidence="6 15">3.2.1.1</ecNumber>
    </recommendedName>
</protein>
<keyword evidence="16" id="KW-0732">Signal</keyword>
<dbReference type="PRINTS" id="PR00110">
    <property type="entry name" value="ALPHAAMYLASE"/>
</dbReference>
<evidence type="ECO:0000259" key="17">
    <source>
        <dbReference type="SMART" id="SM00632"/>
    </source>
</evidence>
<keyword evidence="10" id="KW-1015">Disulfide bond</keyword>
<evidence type="ECO:0000256" key="4">
    <source>
        <dbReference type="ARBA" id="ARBA00008061"/>
    </source>
</evidence>
<dbReference type="Pfam" id="PF00128">
    <property type="entry name" value="Alpha-amylase"/>
    <property type="match status" value="1"/>
</dbReference>
<dbReference type="InterPro" id="IPR013780">
    <property type="entry name" value="Glyco_hydro_b"/>
</dbReference>
<feature type="domain" description="Alpha-amylase C-terminal" evidence="17">
    <location>
        <begin position="415"/>
        <end position="503"/>
    </location>
</feature>
<evidence type="ECO:0000256" key="12">
    <source>
        <dbReference type="ARBA" id="ARBA00023277"/>
    </source>
</evidence>
<evidence type="ECO:0000256" key="7">
    <source>
        <dbReference type="ARBA" id="ARBA00022723"/>
    </source>
</evidence>
<dbReference type="EC" id="3.2.1.1" evidence="6 15"/>
<keyword evidence="11" id="KW-0868">Chloride</keyword>
<keyword evidence="9" id="KW-0106">Calcium</keyword>
<dbReference type="InterPro" id="IPR006048">
    <property type="entry name" value="A-amylase/branching_C"/>
</dbReference>
<dbReference type="CDD" id="cd11317">
    <property type="entry name" value="AmyAc_bac_euk_AmyA"/>
    <property type="match status" value="1"/>
</dbReference>
<dbReference type="Gene3D" id="3.20.20.80">
    <property type="entry name" value="Glycosidases"/>
    <property type="match status" value="1"/>
</dbReference>
<dbReference type="SMART" id="SM00632">
    <property type="entry name" value="Aamy_C"/>
    <property type="match status" value="1"/>
</dbReference>
<keyword evidence="13 15" id="KW-0326">Glycosidase</keyword>
<dbReference type="Gene3D" id="2.60.40.1180">
    <property type="entry name" value="Golgi alpha-mannosidase II"/>
    <property type="match status" value="1"/>
</dbReference>
<evidence type="ECO:0000259" key="18">
    <source>
        <dbReference type="SMART" id="SM00642"/>
    </source>
</evidence>
<name>A0A5C0E4R4_ANTPE</name>
<dbReference type="AlphaFoldDB" id="A0A5C0E4R4"/>
<proteinExistence type="evidence at transcript level"/>
<accession>A0A5C0E4R4</accession>
<keyword evidence="8 15" id="KW-0378">Hydrolase</keyword>
<feature type="signal peptide" evidence="16">
    <location>
        <begin position="1"/>
        <end position="25"/>
    </location>
</feature>
<evidence type="ECO:0000256" key="6">
    <source>
        <dbReference type="ARBA" id="ARBA00012595"/>
    </source>
</evidence>
<keyword evidence="7" id="KW-0479">Metal-binding</keyword>
<evidence type="ECO:0000256" key="16">
    <source>
        <dbReference type="SAM" id="SignalP"/>
    </source>
</evidence>
<evidence type="ECO:0000256" key="14">
    <source>
        <dbReference type="RuleBase" id="RU003615"/>
    </source>
</evidence>
<evidence type="ECO:0000256" key="15">
    <source>
        <dbReference type="RuleBase" id="RU361134"/>
    </source>
</evidence>
<evidence type="ECO:0000256" key="5">
    <source>
        <dbReference type="ARBA" id="ARBA00011245"/>
    </source>
</evidence>
<dbReference type="InterPro" id="IPR006046">
    <property type="entry name" value="Alpha_amylase"/>
</dbReference>
<dbReference type="PANTHER" id="PTHR43447">
    <property type="entry name" value="ALPHA-AMYLASE"/>
    <property type="match status" value="1"/>
</dbReference>
<evidence type="ECO:0000256" key="3">
    <source>
        <dbReference type="ARBA" id="ARBA00001923"/>
    </source>
</evidence>
<evidence type="ECO:0000256" key="10">
    <source>
        <dbReference type="ARBA" id="ARBA00023157"/>
    </source>
</evidence>
<dbReference type="Pfam" id="PF02806">
    <property type="entry name" value="Alpha-amylase_C"/>
    <property type="match status" value="1"/>
</dbReference>
<evidence type="ECO:0000313" key="19">
    <source>
        <dbReference type="EMBL" id="QEI47155.1"/>
    </source>
</evidence>
<evidence type="ECO:0000256" key="2">
    <source>
        <dbReference type="ARBA" id="ARBA00001913"/>
    </source>
</evidence>
<comment type="similarity">
    <text evidence="4 14">Belongs to the glycosyl hydrolase 13 family.</text>
</comment>
<sequence length="508" mass="58058">MVTNMKRKMYLKLLVICAIIESIFMDHHDRTNQLPDRSTIVHLFEWKWLDIADECERFLAPKGFGGVQISPPSENVIIRLADGTRPWYERYQVMSYKLATRSGNREDFLNMTTRCNKVGVRIYADVVVNHMSGDNKENIGTGGTTADFQNYNYPGVPYSREHFHYPYCGIDDYSDVFKVRACELVGLKDLNHSLPHVRDKITDFLNDLISLGVAGFRVDAAKHMWPSDLKTIYDSLDNLNSDFGFEPKMRPYIYQEVVYSGNEPIKHSEYIPLGDVTEFRVGTELKPVFLGNNPLKWLVSWGEGWNLSPRDNVLVFIDNHDTQRTDKVLTYKTARAYKAAIAFMLAHPYGEPRVMSSFFFDKHEQGPPNDAKENIISPSINEDDTCGNGWVCEHRWRQIYQMVAFRNAVKGTDIKNWWDNGNNQIAFSRGDKGFIIFNVEGRNLNAILQTSLPKGKYCDVISGKVNDNGCTGRVINVDCEGHAEISLPENMEDMHLAIHVGKESRLPS</sequence>
<comment type="subunit">
    <text evidence="5">Monomer.</text>
</comment>
<dbReference type="SUPFAM" id="SSF51011">
    <property type="entry name" value="Glycosyl hydrolase domain"/>
    <property type="match status" value="1"/>
</dbReference>
<dbReference type="InterPro" id="IPR006047">
    <property type="entry name" value="GH13_cat_dom"/>
</dbReference>
<dbReference type="GO" id="GO:0005975">
    <property type="term" value="P:carbohydrate metabolic process"/>
    <property type="evidence" value="ECO:0007669"/>
    <property type="project" value="InterPro"/>
</dbReference>
<evidence type="ECO:0000256" key="11">
    <source>
        <dbReference type="ARBA" id="ARBA00023214"/>
    </source>
</evidence>
<feature type="domain" description="Glycosyl hydrolase family 13 catalytic" evidence="18">
    <location>
        <begin position="38"/>
        <end position="406"/>
    </location>
</feature>
<reference evidence="19" key="1">
    <citation type="submission" date="2019-02" db="EMBL/GenBank/DDBJ databases">
        <title>Expression Patterns of Three Genes from Amylase Family and Enzymatic Activity in Antheraea pernyi upon Feeding on Different Natural Diets.</title>
        <authorList>
            <person name="Wang Y."/>
            <person name="Liu W."/>
            <person name="Huang L."/>
            <person name="Jiang Y."/>
            <person name="Qin L."/>
        </authorList>
    </citation>
    <scope>NUCLEOTIDE SEQUENCE</scope>
    <source>
        <strain evidence="19">Shenhuang No.2</strain>
    </source>
</reference>
<keyword evidence="12 15" id="KW-0119">Carbohydrate metabolism</keyword>
<dbReference type="SMART" id="SM00642">
    <property type="entry name" value="Aamy"/>
    <property type="match status" value="1"/>
</dbReference>
<evidence type="ECO:0000256" key="8">
    <source>
        <dbReference type="ARBA" id="ARBA00022801"/>
    </source>
</evidence>
<feature type="chain" id="PRO_5022695764" description="Alpha-amylase" evidence="16">
    <location>
        <begin position="26"/>
        <end position="508"/>
    </location>
</feature>
<dbReference type="EMBL" id="MK514084">
    <property type="protein sequence ID" value="QEI47155.1"/>
    <property type="molecule type" value="mRNA"/>
</dbReference>
<organism evidence="19">
    <name type="scientific">Antheraea pernyi</name>
    <name type="common">Chinese oak silk moth</name>
    <name type="synonym">Bombyx pernyi</name>
    <dbReference type="NCBI Taxonomy" id="7119"/>
    <lineage>
        <taxon>Eukaryota</taxon>
        <taxon>Metazoa</taxon>
        <taxon>Ecdysozoa</taxon>
        <taxon>Arthropoda</taxon>
        <taxon>Hexapoda</taxon>
        <taxon>Insecta</taxon>
        <taxon>Pterygota</taxon>
        <taxon>Neoptera</taxon>
        <taxon>Endopterygota</taxon>
        <taxon>Lepidoptera</taxon>
        <taxon>Glossata</taxon>
        <taxon>Ditrysia</taxon>
        <taxon>Bombycoidea</taxon>
        <taxon>Saturniidae</taxon>
        <taxon>Saturniinae</taxon>
        <taxon>Saturniini</taxon>
        <taxon>Antheraea</taxon>
    </lineage>
</organism>